<dbReference type="RefSeq" id="WP_169157651.1">
    <property type="nucleotide sequence ID" value="NZ_CAWPJE010000262.1"/>
</dbReference>
<dbReference type="EMBL" id="QMEB01000261">
    <property type="protein sequence ID" value="NMG22457.1"/>
    <property type="molecule type" value="Genomic_DNA"/>
</dbReference>
<comment type="caution">
    <text evidence="1">The sequence shown here is derived from an EMBL/GenBank/DDBJ whole genome shotgun (WGS) entry which is preliminary data.</text>
</comment>
<evidence type="ECO:0000313" key="2">
    <source>
        <dbReference type="Proteomes" id="UP000718564"/>
    </source>
</evidence>
<keyword evidence="2" id="KW-1185">Reference proteome</keyword>
<reference evidence="1 2" key="1">
    <citation type="submission" date="2018-06" db="EMBL/GenBank/DDBJ databases">
        <title>Comparative genomics of Brasilonema spp. strains.</title>
        <authorList>
            <person name="Alvarenga D.O."/>
            <person name="Fiore M.F."/>
            <person name="Varani A.M."/>
        </authorList>
    </citation>
    <scope>NUCLEOTIDE SEQUENCE [LARGE SCALE GENOMIC DNA]</scope>
    <source>
        <strain evidence="1 2">SPC951</strain>
    </source>
</reference>
<dbReference type="Proteomes" id="UP000718564">
    <property type="component" value="Unassembled WGS sequence"/>
</dbReference>
<name>A0ABX1PGD8_9CYAN</name>
<accession>A0ABX1PGD8</accession>
<protein>
    <submittedName>
        <fullName evidence="1">Uncharacterized protein</fullName>
    </submittedName>
</protein>
<sequence length="280" mass="31753">MDFFNGDSKSTFLEDLQSELDNSQHHNIWNFTVLSDTIEIIEKIVMKISQFDQTGVQLENTKHKDSLIITSLDLNSGQRSEVEDTVELLCEQVQTLKQLLYHKELELQEIQQELLHTNEDLCAALNSPSLALDSAKESVKEILVSKNPIGETLPTRFSTIYNSTVKPSELGHKEKSNSIQPLISAPDNSILINNQAYQIKITALIKQGREIQAKSKILREQATEIRAKSREVEAQFMEVGTKFIGSRASFLLREPNFRHKQKPKAIHLPDVSPADELLDF</sequence>
<organism evidence="1 2">
    <name type="scientific">Brasilonema bromeliae SPC951</name>
    <dbReference type="NCBI Taxonomy" id="385972"/>
    <lineage>
        <taxon>Bacteria</taxon>
        <taxon>Bacillati</taxon>
        <taxon>Cyanobacteriota</taxon>
        <taxon>Cyanophyceae</taxon>
        <taxon>Nostocales</taxon>
        <taxon>Scytonemataceae</taxon>
        <taxon>Brasilonema</taxon>
        <taxon>Bromeliae group (in: Brasilonema)</taxon>
    </lineage>
</organism>
<evidence type="ECO:0000313" key="1">
    <source>
        <dbReference type="EMBL" id="NMG22457.1"/>
    </source>
</evidence>
<gene>
    <name evidence="1" type="ORF">DP116_24615</name>
</gene>
<proteinExistence type="predicted"/>